<gene>
    <name evidence="1" type="ORF">E2562_023970</name>
</gene>
<protein>
    <submittedName>
        <fullName evidence="1">Uncharacterized protein</fullName>
    </submittedName>
</protein>
<sequence length="70" mass="6993">MDVDACAVVVHARVVVEAPPVIAIMVVFVVRGLGEPTAEGQAEALAPPAKVPGCIARIGGKRATGAMAST</sequence>
<proteinExistence type="predicted"/>
<organism evidence="1 2">
    <name type="scientific">Oryza meyeriana var. granulata</name>
    <dbReference type="NCBI Taxonomy" id="110450"/>
    <lineage>
        <taxon>Eukaryota</taxon>
        <taxon>Viridiplantae</taxon>
        <taxon>Streptophyta</taxon>
        <taxon>Embryophyta</taxon>
        <taxon>Tracheophyta</taxon>
        <taxon>Spermatophyta</taxon>
        <taxon>Magnoliopsida</taxon>
        <taxon>Liliopsida</taxon>
        <taxon>Poales</taxon>
        <taxon>Poaceae</taxon>
        <taxon>BOP clade</taxon>
        <taxon>Oryzoideae</taxon>
        <taxon>Oryzeae</taxon>
        <taxon>Oryzinae</taxon>
        <taxon>Oryza</taxon>
        <taxon>Oryza meyeriana</taxon>
    </lineage>
</organism>
<keyword evidence="2" id="KW-1185">Reference proteome</keyword>
<name>A0A6G1BZA0_9ORYZ</name>
<dbReference type="EMBL" id="SPHZ02000011">
    <property type="protein sequence ID" value="KAF0893339.1"/>
    <property type="molecule type" value="Genomic_DNA"/>
</dbReference>
<comment type="caution">
    <text evidence="1">The sequence shown here is derived from an EMBL/GenBank/DDBJ whole genome shotgun (WGS) entry which is preliminary data.</text>
</comment>
<dbReference type="AlphaFoldDB" id="A0A6G1BZA0"/>
<evidence type="ECO:0000313" key="1">
    <source>
        <dbReference type="EMBL" id="KAF0893339.1"/>
    </source>
</evidence>
<reference evidence="1 2" key="1">
    <citation type="submission" date="2019-11" db="EMBL/GenBank/DDBJ databases">
        <title>Whole genome sequence of Oryza granulata.</title>
        <authorList>
            <person name="Li W."/>
        </authorList>
    </citation>
    <scope>NUCLEOTIDE SEQUENCE [LARGE SCALE GENOMIC DNA]</scope>
    <source>
        <strain evidence="2">cv. Menghai</strain>
        <tissue evidence="1">Leaf</tissue>
    </source>
</reference>
<accession>A0A6G1BZA0</accession>
<dbReference type="Proteomes" id="UP000479710">
    <property type="component" value="Unassembled WGS sequence"/>
</dbReference>
<evidence type="ECO:0000313" key="2">
    <source>
        <dbReference type="Proteomes" id="UP000479710"/>
    </source>
</evidence>